<evidence type="ECO:0000313" key="5">
    <source>
        <dbReference type="EMBL" id="OQP39232.1"/>
    </source>
</evidence>
<dbReference type="Pfam" id="PF07719">
    <property type="entry name" value="TPR_2"/>
    <property type="match status" value="1"/>
</dbReference>
<dbReference type="PANTHER" id="PTHR12558:SF13">
    <property type="entry name" value="CELL DIVISION CYCLE PROTEIN 27 HOMOLOG"/>
    <property type="match status" value="1"/>
</dbReference>
<keyword evidence="4" id="KW-0472">Membrane</keyword>
<feature type="transmembrane region" description="Helical" evidence="4">
    <location>
        <begin position="337"/>
        <end position="356"/>
    </location>
</feature>
<dbReference type="InterPro" id="IPR019734">
    <property type="entry name" value="TPR_rpt"/>
</dbReference>
<keyword evidence="2 3" id="KW-0802">TPR repeat</keyword>
<protein>
    <recommendedName>
        <fullName evidence="7">Tetratricopeptide TPR_1 repeat-containing protein</fullName>
    </recommendedName>
</protein>
<keyword evidence="6" id="KW-1185">Reference proteome</keyword>
<keyword evidence="4" id="KW-1133">Transmembrane helix</keyword>
<dbReference type="InterPro" id="IPR013105">
    <property type="entry name" value="TPR_2"/>
</dbReference>
<sequence>MTEHSLSKVGILIQQRKYDAAEKILRQLLAQEPTNIQYLALLSELNLAQDKIEESASIIEDAIGLAPDTAHLFFIKSRIDIQKDKYDDGEKSIQQAISLDPYTADYFAWFANIKLARKQYEESLRLANKALEIDPEDLLALNVRSTVLIKLNRKEESFATIEGALRNDPNNAYTHANYGWGLLEKGDHKKALKHFKEALKNDPNFEYAQRGMIEALKASNPVYRAFLKYSFWMGNMAAKYQWGILLGLWLGNQALNKLAEVNPGLQPFLFPIIILLCIFAFSTWVMKPISNLFLRFNPYGKFLLNKQEKMSSNFVAVALVVLLAGLAMYISSAQEKYLVVAAYGFAMMVFCGMMFFPSKYNSIMLYTIAMALLGLVAIWMAFTNNPATGEVLNWFIAGFIIFQFAVNFLAIRRNNR</sequence>
<dbReference type="RefSeq" id="WP_014216992.1">
    <property type="nucleotide sequence ID" value="NZ_LWBO01000084.1"/>
</dbReference>
<feature type="transmembrane region" description="Helical" evidence="4">
    <location>
        <begin position="268"/>
        <end position="289"/>
    </location>
</feature>
<dbReference type="SMART" id="SM00028">
    <property type="entry name" value="TPR"/>
    <property type="match status" value="6"/>
</dbReference>
<dbReference type="InterPro" id="IPR011990">
    <property type="entry name" value="TPR-like_helical_dom_sf"/>
</dbReference>
<comment type="caution">
    <text evidence="5">The sequence shown here is derived from an EMBL/GenBank/DDBJ whole genome shotgun (WGS) entry which is preliminary data.</text>
</comment>
<dbReference type="PANTHER" id="PTHR12558">
    <property type="entry name" value="CELL DIVISION CYCLE 16,23,27"/>
    <property type="match status" value="1"/>
</dbReference>
<dbReference type="SUPFAM" id="SSF48452">
    <property type="entry name" value="TPR-like"/>
    <property type="match status" value="1"/>
</dbReference>
<dbReference type="Pfam" id="PF14559">
    <property type="entry name" value="TPR_19"/>
    <property type="match status" value="1"/>
</dbReference>
<feature type="repeat" description="TPR" evidence="3">
    <location>
        <begin position="104"/>
        <end position="137"/>
    </location>
</feature>
<feature type="transmembrane region" description="Helical" evidence="4">
    <location>
        <begin position="394"/>
        <end position="411"/>
    </location>
</feature>
<evidence type="ECO:0000256" key="1">
    <source>
        <dbReference type="ARBA" id="ARBA00022737"/>
    </source>
</evidence>
<dbReference type="Gene3D" id="1.25.40.10">
    <property type="entry name" value="Tetratricopeptide repeat domain"/>
    <property type="match status" value="1"/>
</dbReference>
<keyword evidence="1" id="KW-0677">Repeat</keyword>
<feature type="transmembrane region" description="Helical" evidence="4">
    <location>
        <begin position="363"/>
        <end position="382"/>
    </location>
</feature>
<keyword evidence="4" id="KW-0812">Transmembrane</keyword>
<dbReference type="Proteomes" id="UP000192277">
    <property type="component" value="Unassembled WGS sequence"/>
</dbReference>
<dbReference type="PROSITE" id="PS50005">
    <property type="entry name" value="TPR"/>
    <property type="match status" value="2"/>
</dbReference>
<feature type="repeat" description="TPR" evidence="3">
    <location>
        <begin position="172"/>
        <end position="205"/>
    </location>
</feature>
<organism evidence="5 6">
    <name type="scientific">Niastella koreensis</name>
    <dbReference type="NCBI Taxonomy" id="354356"/>
    <lineage>
        <taxon>Bacteria</taxon>
        <taxon>Pseudomonadati</taxon>
        <taxon>Bacteroidota</taxon>
        <taxon>Chitinophagia</taxon>
        <taxon>Chitinophagales</taxon>
        <taxon>Chitinophagaceae</taxon>
        <taxon>Niastella</taxon>
    </lineage>
</organism>
<evidence type="ECO:0000256" key="3">
    <source>
        <dbReference type="PROSITE-ProRule" id="PRU00339"/>
    </source>
</evidence>
<name>A0ABX3NM15_9BACT</name>
<evidence type="ECO:0000256" key="2">
    <source>
        <dbReference type="ARBA" id="ARBA00022803"/>
    </source>
</evidence>
<proteinExistence type="predicted"/>
<accession>A0ABX3NM15</accession>
<evidence type="ECO:0008006" key="7">
    <source>
        <dbReference type="Google" id="ProtNLM"/>
    </source>
</evidence>
<gene>
    <name evidence="5" type="ORF">A4D02_18080</name>
</gene>
<dbReference type="EMBL" id="LWBO01000084">
    <property type="protein sequence ID" value="OQP39232.1"/>
    <property type="molecule type" value="Genomic_DNA"/>
</dbReference>
<feature type="transmembrane region" description="Helical" evidence="4">
    <location>
        <begin position="310"/>
        <end position="331"/>
    </location>
</feature>
<reference evidence="5 6" key="1">
    <citation type="submission" date="2016-04" db="EMBL/GenBank/DDBJ databases">
        <authorList>
            <person name="Chen L."/>
            <person name="Zhuang W."/>
            <person name="Wang G."/>
        </authorList>
    </citation>
    <scope>NUCLEOTIDE SEQUENCE [LARGE SCALE GENOMIC DNA]</scope>
    <source>
        <strain evidence="6">GR20</strain>
    </source>
</reference>
<evidence type="ECO:0000313" key="6">
    <source>
        <dbReference type="Proteomes" id="UP000192277"/>
    </source>
</evidence>
<evidence type="ECO:0000256" key="4">
    <source>
        <dbReference type="SAM" id="Phobius"/>
    </source>
</evidence>